<evidence type="ECO:0000256" key="4">
    <source>
        <dbReference type="ARBA" id="ARBA00022692"/>
    </source>
</evidence>
<dbReference type="CDD" id="cd00922">
    <property type="entry name" value="Cyt_c_Oxidase_IV"/>
    <property type="match status" value="1"/>
</dbReference>
<dbReference type="PANTHER" id="PTHR10707">
    <property type="entry name" value="CYTOCHROME C OXIDASE SUBUNIT IV"/>
    <property type="match status" value="1"/>
</dbReference>
<evidence type="ECO:0000256" key="5">
    <source>
        <dbReference type="ARBA" id="ARBA00022792"/>
    </source>
</evidence>
<name>A0AAD4L5R0_9AGAM</name>
<dbReference type="GO" id="GO:0045277">
    <property type="term" value="C:respiratory chain complex IV"/>
    <property type="evidence" value="ECO:0007669"/>
    <property type="project" value="InterPro"/>
</dbReference>
<keyword evidence="5" id="KW-0999">Mitochondrion inner membrane</keyword>
<evidence type="ECO:0000256" key="8">
    <source>
        <dbReference type="ARBA" id="ARBA00023002"/>
    </source>
</evidence>
<dbReference type="Gene3D" id="1.10.442.10">
    <property type="entry name" value="Cytochrome c oxidase subunit IV"/>
    <property type="match status" value="1"/>
</dbReference>
<accession>A0AAD4L5R0</accession>
<comment type="subcellular location">
    <subcellularLocation>
        <location evidence="1">Mitochondrion inner membrane</location>
        <topology evidence="1">Single-pass membrane protein</topology>
    </subcellularLocation>
</comment>
<evidence type="ECO:0000256" key="7">
    <source>
        <dbReference type="ARBA" id="ARBA00022989"/>
    </source>
</evidence>
<keyword evidence="9" id="KW-0496">Mitochondrion</keyword>
<dbReference type="FunFam" id="1.10.442.10:FF:000002">
    <property type="entry name" value="Cytochrome c oxidase subunit V"/>
    <property type="match status" value="1"/>
</dbReference>
<keyword evidence="7" id="KW-1133">Transmembrane helix</keyword>
<keyword evidence="6" id="KW-0809">Transit peptide</keyword>
<evidence type="ECO:0000256" key="10">
    <source>
        <dbReference type="ARBA" id="ARBA00023136"/>
    </source>
</evidence>
<sequence length="173" mass="17978">MHATAALRIVRRGLATAAAHPPHAAAASAASTTTVSAASAIPLSNVEAQWASLSSSEQATVHQQLEELQQKDWKTLSHAEKKAAYYVAFGPHGPRTPVSPPGTTVKVVAGVGVLIGTAGLIYGGIRSVAPPPPKTITKEWEEAANERAKELKINPITGISSDGYSGKGFVTHK</sequence>
<comment type="similarity">
    <text evidence="3">Belongs to the cytochrome c oxidase IV family.</text>
</comment>
<dbReference type="GO" id="GO:0016491">
    <property type="term" value="F:oxidoreductase activity"/>
    <property type="evidence" value="ECO:0007669"/>
    <property type="project" value="UniProtKB-KW"/>
</dbReference>
<comment type="caution">
    <text evidence="11">The sequence shown here is derived from an EMBL/GenBank/DDBJ whole genome shotgun (WGS) entry which is preliminary data.</text>
</comment>
<evidence type="ECO:0000256" key="9">
    <source>
        <dbReference type="ARBA" id="ARBA00023128"/>
    </source>
</evidence>
<dbReference type="AlphaFoldDB" id="A0AAD4L5R0"/>
<keyword evidence="4" id="KW-0812">Transmembrane</keyword>
<reference evidence="11" key="1">
    <citation type="submission" date="2022-01" db="EMBL/GenBank/DDBJ databases">
        <title>Comparative genomics reveals a dynamic genome evolution in the ectomycorrhizal milk-cap (Lactarius) mushrooms.</title>
        <authorList>
            <consortium name="DOE Joint Genome Institute"/>
            <person name="Lebreton A."/>
            <person name="Tang N."/>
            <person name="Kuo A."/>
            <person name="LaButti K."/>
            <person name="Drula E."/>
            <person name="Barry K."/>
            <person name="Clum A."/>
            <person name="Lipzen A."/>
            <person name="Mousain D."/>
            <person name="Ng V."/>
            <person name="Wang R."/>
            <person name="Wang X."/>
            <person name="Dai Y."/>
            <person name="Henrissat B."/>
            <person name="Grigoriev I.V."/>
            <person name="Guerin-Laguette A."/>
            <person name="Yu F."/>
            <person name="Martin F.M."/>
        </authorList>
    </citation>
    <scope>NUCLEOTIDE SEQUENCE</scope>
    <source>
        <strain evidence="11">QP</strain>
    </source>
</reference>
<keyword evidence="12" id="KW-1185">Reference proteome</keyword>
<evidence type="ECO:0000256" key="2">
    <source>
        <dbReference type="ARBA" id="ARBA00004673"/>
    </source>
</evidence>
<dbReference type="InterPro" id="IPR036639">
    <property type="entry name" value="Cyt_c_oxidase_su4_sf"/>
</dbReference>
<dbReference type="Proteomes" id="UP001201163">
    <property type="component" value="Unassembled WGS sequence"/>
</dbReference>
<evidence type="ECO:0000313" key="11">
    <source>
        <dbReference type="EMBL" id="KAH8981144.1"/>
    </source>
</evidence>
<evidence type="ECO:0000256" key="6">
    <source>
        <dbReference type="ARBA" id="ARBA00022946"/>
    </source>
</evidence>
<gene>
    <name evidence="11" type="ORF">EDB92DRAFT_1898566</name>
</gene>
<evidence type="ECO:0000256" key="3">
    <source>
        <dbReference type="ARBA" id="ARBA00008135"/>
    </source>
</evidence>
<evidence type="ECO:0000256" key="1">
    <source>
        <dbReference type="ARBA" id="ARBA00004434"/>
    </source>
</evidence>
<organism evidence="11 12">
    <name type="scientific">Lactarius akahatsu</name>
    <dbReference type="NCBI Taxonomy" id="416441"/>
    <lineage>
        <taxon>Eukaryota</taxon>
        <taxon>Fungi</taxon>
        <taxon>Dikarya</taxon>
        <taxon>Basidiomycota</taxon>
        <taxon>Agaricomycotina</taxon>
        <taxon>Agaricomycetes</taxon>
        <taxon>Russulales</taxon>
        <taxon>Russulaceae</taxon>
        <taxon>Lactarius</taxon>
    </lineage>
</organism>
<dbReference type="GO" id="GO:0006123">
    <property type="term" value="P:mitochondrial electron transport, cytochrome c to oxygen"/>
    <property type="evidence" value="ECO:0007669"/>
    <property type="project" value="InterPro"/>
</dbReference>
<keyword evidence="10" id="KW-0472">Membrane</keyword>
<dbReference type="PANTHER" id="PTHR10707:SF10">
    <property type="entry name" value="CYTOCHROME C OXIDASE SUBUNIT 4"/>
    <property type="match status" value="1"/>
</dbReference>
<proteinExistence type="inferred from homology"/>
<comment type="pathway">
    <text evidence="2">Energy metabolism; oxidative phosphorylation.</text>
</comment>
<dbReference type="Pfam" id="PF02936">
    <property type="entry name" value="COX4"/>
    <property type="match status" value="1"/>
</dbReference>
<dbReference type="GO" id="GO:0005743">
    <property type="term" value="C:mitochondrial inner membrane"/>
    <property type="evidence" value="ECO:0007669"/>
    <property type="project" value="UniProtKB-SubCell"/>
</dbReference>
<keyword evidence="8" id="KW-0560">Oxidoreductase</keyword>
<dbReference type="SUPFAM" id="SSF81406">
    <property type="entry name" value="Mitochondrial cytochrome c oxidase subunit IV"/>
    <property type="match status" value="1"/>
</dbReference>
<evidence type="ECO:0000313" key="12">
    <source>
        <dbReference type="Proteomes" id="UP001201163"/>
    </source>
</evidence>
<dbReference type="EMBL" id="JAKELL010000121">
    <property type="protein sequence ID" value="KAH8981144.1"/>
    <property type="molecule type" value="Genomic_DNA"/>
</dbReference>
<dbReference type="InterPro" id="IPR004203">
    <property type="entry name" value="Cyt_c_oxidase_su4_fam"/>
</dbReference>
<protein>
    <submittedName>
        <fullName evidence="11">COX4, subunit IV of cytochrome c oxidase</fullName>
    </submittedName>
</protein>